<keyword evidence="2" id="KW-1133">Transmembrane helix</keyword>
<dbReference type="EMBL" id="JACIBX010000001">
    <property type="protein sequence ID" value="MBB3710457.1"/>
    <property type="molecule type" value="Genomic_DNA"/>
</dbReference>
<keyword evidence="2" id="KW-0812">Transmembrane</keyword>
<evidence type="ECO:0000256" key="1">
    <source>
        <dbReference type="SAM" id="MobiDB-lite"/>
    </source>
</evidence>
<proteinExistence type="predicted"/>
<evidence type="ECO:0008006" key="5">
    <source>
        <dbReference type="Google" id="ProtNLM"/>
    </source>
</evidence>
<feature type="transmembrane region" description="Helical" evidence="2">
    <location>
        <begin position="39"/>
        <end position="58"/>
    </location>
</feature>
<feature type="transmembrane region" description="Helical" evidence="2">
    <location>
        <begin position="70"/>
        <end position="89"/>
    </location>
</feature>
<feature type="transmembrane region" description="Helical" evidence="2">
    <location>
        <begin position="136"/>
        <end position="156"/>
    </location>
</feature>
<name>A0ABR6HJ05_9RHOB</name>
<sequence>MTATLAGISGMKSGARSSDENAAPSKGEKPKAARRQTGAFELPIMLTLSFVVLAYAWTRRLEGDLTAETGLGYFLGIGGALAMLTLLLYPLRKRFAGLRFIGNVRNWFRIHMMLGIIGPVLIILHSNFTLGSLNSTMALFAMLIVAASGLIGRLFYARIHKGLYGRRASVREYLNDMEALKHEFDTDMPDPSWLLETLKAYEARRLPQTQDLWSNFHRTLTGPVSRFRLRREVMRRYAELLRRQDGPKRDRSGLVRQHLDSYLHAVARAQSFALYERLFALWHLFHLPLFVILVFAAIVHVVGVHLY</sequence>
<evidence type="ECO:0000313" key="3">
    <source>
        <dbReference type="EMBL" id="MBB3710457.1"/>
    </source>
</evidence>
<evidence type="ECO:0000256" key="2">
    <source>
        <dbReference type="SAM" id="Phobius"/>
    </source>
</evidence>
<gene>
    <name evidence="3" type="ORF">FHS00_000010</name>
</gene>
<reference evidence="3 4" key="1">
    <citation type="submission" date="2020-08" db="EMBL/GenBank/DDBJ databases">
        <title>Genomic Encyclopedia of Type Strains, Phase III (KMG-III): the genomes of soil and plant-associated and newly described type strains.</title>
        <authorList>
            <person name="Whitman W."/>
        </authorList>
    </citation>
    <scope>NUCLEOTIDE SEQUENCE [LARGE SCALE GENOMIC DNA]</scope>
    <source>
        <strain evidence="3 4">CECT 8572</strain>
    </source>
</reference>
<feature type="transmembrane region" description="Helical" evidence="2">
    <location>
        <begin position="110"/>
        <end position="130"/>
    </location>
</feature>
<feature type="region of interest" description="Disordered" evidence="1">
    <location>
        <begin position="1"/>
        <end position="34"/>
    </location>
</feature>
<organism evidence="3 4">
    <name type="scientific">Limimaricola variabilis</name>
    <dbReference type="NCBI Taxonomy" id="1492771"/>
    <lineage>
        <taxon>Bacteria</taxon>
        <taxon>Pseudomonadati</taxon>
        <taxon>Pseudomonadota</taxon>
        <taxon>Alphaproteobacteria</taxon>
        <taxon>Rhodobacterales</taxon>
        <taxon>Paracoccaceae</taxon>
        <taxon>Limimaricola</taxon>
    </lineage>
</organism>
<dbReference type="Proteomes" id="UP000576152">
    <property type="component" value="Unassembled WGS sequence"/>
</dbReference>
<keyword evidence="2" id="KW-0472">Membrane</keyword>
<evidence type="ECO:0000313" key="4">
    <source>
        <dbReference type="Proteomes" id="UP000576152"/>
    </source>
</evidence>
<accession>A0ABR6HJ05</accession>
<keyword evidence="4" id="KW-1185">Reference proteome</keyword>
<comment type="caution">
    <text evidence="3">The sequence shown here is derived from an EMBL/GenBank/DDBJ whole genome shotgun (WGS) entry which is preliminary data.</text>
</comment>
<feature type="transmembrane region" description="Helical" evidence="2">
    <location>
        <begin position="278"/>
        <end position="302"/>
    </location>
</feature>
<protein>
    <recommendedName>
        <fullName evidence="5">Ferric reductase like transmembrane component</fullName>
    </recommendedName>
</protein>